<dbReference type="EMBL" id="EAAA01002337">
    <property type="status" value="NOT_ANNOTATED_CDS"/>
    <property type="molecule type" value="Genomic_DNA"/>
</dbReference>
<protein>
    <submittedName>
        <fullName evidence="2">Protein STPG3</fullName>
    </submittedName>
</protein>
<evidence type="ECO:0000313" key="3">
    <source>
        <dbReference type="Proteomes" id="UP000008144"/>
    </source>
</evidence>
<feature type="region of interest" description="Disordered" evidence="1">
    <location>
        <begin position="175"/>
        <end position="195"/>
    </location>
</feature>
<feature type="region of interest" description="Disordered" evidence="1">
    <location>
        <begin position="56"/>
        <end position="102"/>
    </location>
</feature>
<dbReference type="Ensembl" id="ENSCINT00000005860.3">
    <property type="protein sequence ID" value="ENSCINP00000005860.3"/>
    <property type="gene ID" value="ENSCING00000002880.3"/>
</dbReference>
<gene>
    <name evidence="2" type="primary">LOC100175702</name>
</gene>
<dbReference type="RefSeq" id="XP_002124917.1">
    <property type="nucleotide sequence ID" value="XM_002124881.5"/>
</dbReference>
<keyword evidence="3" id="KW-1185">Reference proteome</keyword>
<reference evidence="2" key="2">
    <citation type="journal article" date="2008" name="Genome Biol.">
        <title>Improved genome assembly and evidence-based global gene model set for the chordate Ciona intestinalis: new insight into intron and operon populations.</title>
        <authorList>
            <person name="Satou Y."/>
            <person name="Mineta K."/>
            <person name="Ogasawara M."/>
            <person name="Sasakura Y."/>
            <person name="Shoguchi E."/>
            <person name="Ueno K."/>
            <person name="Yamada L."/>
            <person name="Matsumoto J."/>
            <person name="Wasserscheid J."/>
            <person name="Dewar K."/>
            <person name="Wiley G.B."/>
            <person name="Macmil S.L."/>
            <person name="Roe B.A."/>
            <person name="Zeller R.W."/>
            <person name="Hastings K.E."/>
            <person name="Lemaire P."/>
            <person name="Lindquist E."/>
            <person name="Endo T."/>
            <person name="Hotta K."/>
            <person name="Inaba K."/>
        </authorList>
    </citation>
    <scope>NUCLEOTIDE SEQUENCE [LARGE SCALE GENOMIC DNA]</scope>
    <source>
        <strain evidence="2">wild type</strain>
    </source>
</reference>
<evidence type="ECO:0000256" key="1">
    <source>
        <dbReference type="SAM" id="MobiDB-lite"/>
    </source>
</evidence>
<sequence>MNLPPVMDVDIDTEENRKLLEAIQQGDIIPNLPSVSSIPLHPKIEDAIEQELASRDGADSGIDLKQETPYLKTPKGNQPEEDQGNVPNTTSRVSGYKPKSPCFHPDPNYSRWINSQASRESDQYIQQRRYTRLATVSARHRVHYPKRPSSLLSHGSMVIPGKLLTWHEAMESRPPLRIDMSGPTPTTYSPRNKPLYETNAPAYSFGQKEPEKSGSGQKAWSKYWFRSHSPFTHKTNYELRWPTVPHYQHRSTLGPKQACRPEFPSHSIGVRHNLQLVVKGLEGLPASNQYEPELATQHVMKRAPAFSMGCKLHSNVWVNTLNVPAPDMYNPKSSIRSIKPSHPAFTMCVERRFKRHDIGPFATL</sequence>
<accession>F6T0I7</accession>
<evidence type="ECO:0000313" key="2">
    <source>
        <dbReference type="Ensembl" id="ENSCINP00000005860.3"/>
    </source>
</evidence>
<accession>A0A1W2W5G0</accession>
<dbReference type="HOGENOM" id="CLU_762807_0_0_1"/>
<dbReference type="Pfam" id="PF07004">
    <property type="entry name" value="SHIPPO-rpt"/>
    <property type="match status" value="3"/>
</dbReference>
<dbReference type="Proteomes" id="UP000008144">
    <property type="component" value="Chromosome 7"/>
</dbReference>
<reference evidence="3" key="1">
    <citation type="journal article" date="2002" name="Science">
        <title>The draft genome of Ciona intestinalis: insights into chordate and vertebrate origins.</title>
        <authorList>
            <person name="Dehal P."/>
            <person name="Satou Y."/>
            <person name="Campbell R.K."/>
            <person name="Chapman J."/>
            <person name="Degnan B."/>
            <person name="De Tomaso A."/>
            <person name="Davidson B."/>
            <person name="Di Gregorio A."/>
            <person name="Gelpke M."/>
            <person name="Goodstein D.M."/>
            <person name="Harafuji N."/>
            <person name="Hastings K.E."/>
            <person name="Ho I."/>
            <person name="Hotta K."/>
            <person name="Huang W."/>
            <person name="Kawashima T."/>
            <person name="Lemaire P."/>
            <person name="Martinez D."/>
            <person name="Meinertzhagen I.A."/>
            <person name="Necula S."/>
            <person name="Nonaka M."/>
            <person name="Putnam N."/>
            <person name="Rash S."/>
            <person name="Saiga H."/>
            <person name="Satake M."/>
            <person name="Terry A."/>
            <person name="Yamada L."/>
            <person name="Wang H.G."/>
            <person name="Awazu S."/>
            <person name="Azumi K."/>
            <person name="Boore J."/>
            <person name="Branno M."/>
            <person name="Chin-Bow S."/>
            <person name="DeSantis R."/>
            <person name="Doyle S."/>
            <person name="Francino P."/>
            <person name="Keys D.N."/>
            <person name="Haga S."/>
            <person name="Hayashi H."/>
            <person name="Hino K."/>
            <person name="Imai K.S."/>
            <person name="Inaba K."/>
            <person name="Kano S."/>
            <person name="Kobayashi K."/>
            <person name="Kobayashi M."/>
            <person name="Lee B.I."/>
            <person name="Makabe K.W."/>
            <person name="Manohar C."/>
            <person name="Matassi G."/>
            <person name="Medina M."/>
            <person name="Mochizuki Y."/>
            <person name="Mount S."/>
            <person name="Morishita T."/>
            <person name="Miura S."/>
            <person name="Nakayama A."/>
            <person name="Nishizaka S."/>
            <person name="Nomoto H."/>
            <person name="Ohta F."/>
            <person name="Oishi K."/>
            <person name="Rigoutsos I."/>
            <person name="Sano M."/>
            <person name="Sasaki A."/>
            <person name="Sasakura Y."/>
            <person name="Shoguchi E."/>
            <person name="Shin-i T."/>
            <person name="Spagnuolo A."/>
            <person name="Stainier D."/>
            <person name="Suzuki M.M."/>
            <person name="Tassy O."/>
            <person name="Takatori N."/>
            <person name="Tokuoka M."/>
            <person name="Yagi K."/>
            <person name="Yoshizaki F."/>
            <person name="Wada S."/>
            <person name="Zhang C."/>
            <person name="Hyatt P.D."/>
            <person name="Larimer F."/>
            <person name="Detter C."/>
            <person name="Doggett N."/>
            <person name="Glavina T."/>
            <person name="Hawkins T."/>
            <person name="Richardson P."/>
            <person name="Lucas S."/>
            <person name="Kohara Y."/>
            <person name="Levine M."/>
            <person name="Satoh N."/>
            <person name="Rokhsar D.S."/>
        </authorList>
    </citation>
    <scope>NUCLEOTIDE SEQUENCE [LARGE SCALE GENOMIC DNA]</scope>
</reference>
<dbReference type="GO" id="GO:0005856">
    <property type="term" value="C:cytoskeleton"/>
    <property type="evidence" value="ECO:0000318"/>
    <property type="project" value="GO_Central"/>
</dbReference>
<reference evidence="2" key="3">
    <citation type="submission" date="2025-08" db="UniProtKB">
        <authorList>
            <consortium name="Ensembl"/>
        </authorList>
    </citation>
    <scope>IDENTIFICATION</scope>
</reference>
<dbReference type="GeneID" id="100175702"/>
<name>F6T0I7_CIOIN</name>
<dbReference type="KEGG" id="cin:100175702"/>
<dbReference type="InParanoid" id="F6T0I7"/>
<proteinExistence type="predicted"/>
<feature type="compositionally biased region" description="Basic and acidic residues" evidence="1">
    <location>
        <begin position="56"/>
        <end position="66"/>
    </location>
</feature>
<organism evidence="2 3">
    <name type="scientific">Ciona intestinalis</name>
    <name type="common">Transparent sea squirt</name>
    <name type="synonym">Ascidia intestinalis</name>
    <dbReference type="NCBI Taxonomy" id="7719"/>
    <lineage>
        <taxon>Eukaryota</taxon>
        <taxon>Metazoa</taxon>
        <taxon>Chordata</taxon>
        <taxon>Tunicata</taxon>
        <taxon>Ascidiacea</taxon>
        <taxon>Phlebobranchia</taxon>
        <taxon>Cionidae</taxon>
        <taxon>Ciona</taxon>
    </lineage>
</organism>
<dbReference type="InterPro" id="IPR010736">
    <property type="entry name" value="SHIPPO-rpt"/>
</dbReference>
<dbReference type="OMA" id="RIDMSGP"/>
<dbReference type="AlphaFoldDB" id="F6T0I7"/>
<dbReference type="GeneTree" id="ENSGT00940000174168"/>
<dbReference type="OrthoDB" id="406368at2759"/>
<reference evidence="2" key="4">
    <citation type="submission" date="2025-09" db="UniProtKB">
        <authorList>
            <consortium name="Ensembl"/>
        </authorList>
    </citation>
    <scope>IDENTIFICATION</scope>
</reference>